<feature type="domain" description="Nudix hydrolase" evidence="11">
    <location>
        <begin position="130"/>
        <end position="253"/>
    </location>
</feature>
<dbReference type="EMBL" id="AEEI01000004">
    <property type="protein sequence ID" value="EFM02993.1"/>
    <property type="molecule type" value="Genomic_DNA"/>
</dbReference>
<comment type="cofactor">
    <cofactor evidence="2">
        <name>Zn(2+)</name>
        <dbReference type="ChEBI" id="CHEBI:29105"/>
    </cofactor>
</comment>
<keyword evidence="7" id="KW-0460">Magnesium</keyword>
<dbReference type="GO" id="GO:0019677">
    <property type="term" value="P:NAD+ catabolic process"/>
    <property type="evidence" value="ECO:0007669"/>
    <property type="project" value="TreeGrafter"/>
</dbReference>
<dbReference type="AlphaFoldDB" id="E0NPN4"/>
<evidence type="ECO:0000256" key="9">
    <source>
        <dbReference type="ARBA" id="ARBA00023679"/>
    </source>
</evidence>
<proteinExistence type="inferred from homology"/>
<name>E0NPN4_9BACT</name>
<dbReference type="CDD" id="cd03429">
    <property type="entry name" value="NUDIX_NADH_pyrophosphatase_Nudt13"/>
    <property type="match status" value="1"/>
</dbReference>
<dbReference type="InterPro" id="IPR050241">
    <property type="entry name" value="NAD-cap_RNA_hydrolase_NudC"/>
</dbReference>
<dbReference type="InterPro" id="IPR015797">
    <property type="entry name" value="NUDIX_hydrolase-like_dom_sf"/>
</dbReference>
<organism evidence="12 13">
    <name type="scientific">Hoylesella marshii DSM 16973 = JCM 13450</name>
    <dbReference type="NCBI Taxonomy" id="862515"/>
    <lineage>
        <taxon>Bacteria</taxon>
        <taxon>Pseudomonadati</taxon>
        <taxon>Bacteroidota</taxon>
        <taxon>Bacteroidia</taxon>
        <taxon>Bacteroidales</taxon>
        <taxon>Prevotellaceae</taxon>
        <taxon>Hoylesella</taxon>
    </lineage>
</organism>
<evidence type="ECO:0000256" key="7">
    <source>
        <dbReference type="ARBA" id="ARBA00022842"/>
    </source>
</evidence>
<dbReference type="GO" id="GO:0006742">
    <property type="term" value="P:NADP+ catabolic process"/>
    <property type="evidence" value="ECO:0007669"/>
    <property type="project" value="TreeGrafter"/>
</dbReference>
<dbReference type="Gene3D" id="3.90.79.20">
    <property type="match status" value="1"/>
</dbReference>
<comment type="cofactor">
    <cofactor evidence="1">
        <name>Mg(2+)</name>
        <dbReference type="ChEBI" id="CHEBI:18420"/>
    </cofactor>
</comment>
<evidence type="ECO:0000256" key="4">
    <source>
        <dbReference type="ARBA" id="ARBA00012381"/>
    </source>
</evidence>
<dbReference type="InterPro" id="IPR049734">
    <property type="entry name" value="NudC-like_C"/>
</dbReference>
<dbReference type="InterPro" id="IPR020084">
    <property type="entry name" value="NUDIX_hydrolase_CS"/>
</dbReference>
<dbReference type="EC" id="3.6.1.22" evidence="4"/>
<dbReference type="Pfam" id="PF09296">
    <property type="entry name" value="NUDIX-like"/>
    <property type="match status" value="1"/>
</dbReference>
<dbReference type="Pfam" id="PF00293">
    <property type="entry name" value="NUDIX"/>
    <property type="match status" value="1"/>
</dbReference>
<sequence>MKMYWFIFCQSALLLKTEADGRQTILLAENAPIPIPPHTKIHAIASFPDGTEVRAFAVDAPITRLPRYEMVDLRASYDRLEPALYKKAGKCHEILYWDRHTRYCGICGATMEYSTDISKKCTACGHEIWPQLSTAVIVLIHRGEEVLLVHAKNFRGNFYGLVAGFVETGETLEEAVRREVLEETGLSISHLRYFGSQPWPYPCGLMVGFFAEYAGGSLRLQRSELSAGGWFHKDRLPEIPRKLSIARALIDHWLDNDCNI</sequence>
<reference evidence="12" key="1">
    <citation type="submission" date="2010-07" db="EMBL/GenBank/DDBJ databases">
        <authorList>
            <person name="Muzny D."/>
            <person name="Qin X."/>
            <person name="Deng J."/>
            <person name="Jiang H."/>
            <person name="Liu Y."/>
            <person name="Qu J."/>
            <person name="Song X.-Z."/>
            <person name="Zhang L."/>
            <person name="Thornton R."/>
            <person name="Coyle M."/>
            <person name="Francisco L."/>
            <person name="Jackson L."/>
            <person name="Javaid M."/>
            <person name="Korchina V."/>
            <person name="Kovar C."/>
            <person name="Mata R."/>
            <person name="Mathew T."/>
            <person name="Ngo R."/>
            <person name="Nguyen L."/>
            <person name="Nguyen N."/>
            <person name="Okwuonu G."/>
            <person name="Ongeri F."/>
            <person name="Pham C."/>
            <person name="Simmons D."/>
            <person name="Wilczek-Boney K."/>
            <person name="Hale W."/>
            <person name="Jakkamsetti A."/>
            <person name="Pham P."/>
            <person name="Ruth R."/>
            <person name="San Lucas F."/>
            <person name="Warren J."/>
            <person name="Zhang J."/>
            <person name="Zhao Z."/>
            <person name="Zhou C."/>
            <person name="Zhu D."/>
            <person name="Lee S."/>
            <person name="Bess C."/>
            <person name="Blankenburg K."/>
            <person name="Forbes L."/>
            <person name="Fu Q."/>
            <person name="Gubbala S."/>
            <person name="Hirani K."/>
            <person name="Jayaseelan J.C."/>
            <person name="Lara F."/>
            <person name="Munidasa M."/>
            <person name="Palculict T."/>
            <person name="Patil S."/>
            <person name="Pu L.-L."/>
            <person name="Saada N."/>
            <person name="Tang L."/>
            <person name="Weissenberger G."/>
            <person name="Zhu Y."/>
            <person name="Hemphill L."/>
            <person name="Shang Y."/>
            <person name="Youmans B."/>
            <person name="Ayvaz T."/>
            <person name="Ross M."/>
            <person name="Santibanez J."/>
            <person name="Aqrawi P."/>
            <person name="Gross S."/>
            <person name="Joshi V."/>
            <person name="Fowler G."/>
            <person name="Nazareth L."/>
            <person name="Reid J."/>
            <person name="Worley K."/>
            <person name="Petrosino J."/>
            <person name="Highlander S."/>
            <person name="Gibbs R."/>
        </authorList>
    </citation>
    <scope>NUCLEOTIDE SEQUENCE [LARGE SCALE GENOMIC DNA]</scope>
    <source>
        <strain evidence="12">DSM 16973</strain>
    </source>
</reference>
<dbReference type="RefSeq" id="WP_006947815.1">
    <property type="nucleotide sequence ID" value="NZ_BAJI01000032.1"/>
</dbReference>
<evidence type="ECO:0000256" key="10">
    <source>
        <dbReference type="RuleBase" id="RU003476"/>
    </source>
</evidence>
<dbReference type="GO" id="GO:0110153">
    <property type="term" value="F:RNA NAD-cap (NMN-forming) hydrolase activity"/>
    <property type="evidence" value="ECO:0007669"/>
    <property type="project" value="RHEA"/>
</dbReference>
<accession>E0NPN4</accession>
<dbReference type="OrthoDB" id="9787476at2"/>
<gene>
    <name evidence="12" type="primary">nudC</name>
    <name evidence="12" type="ORF">HMPREF0658_0135</name>
</gene>
<dbReference type="GO" id="GO:0046872">
    <property type="term" value="F:metal ion binding"/>
    <property type="evidence" value="ECO:0007669"/>
    <property type="project" value="UniProtKB-KW"/>
</dbReference>
<dbReference type="SUPFAM" id="SSF55811">
    <property type="entry name" value="Nudix"/>
    <property type="match status" value="1"/>
</dbReference>
<dbReference type="PRINTS" id="PR00502">
    <property type="entry name" value="NUDIXFAMILY"/>
</dbReference>
<dbReference type="NCBIfam" id="NF001299">
    <property type="entry name" value="PRK00241.1"/>
    <property type="match status" value="1"/>
</dbReference>
<dbReference type="InterPro" id="IPR000086">
    <property type="entry name" value="NUDIX_hydrolase_dom"/>
</dbReference>
<evidence type="ECO:0000256" key="8">
    <source>
        <dbReference type="ARBA" id="ARBA00023027"/>
    </source>
</evidence>
<dbReference type="InterPro" id="IPR020476">
    <property type="entry name" value="Nudix_hydrolase"/>
</dbReference>
<dbReference type="Gene3D" id="3.90.79.10">
    <property type="entry name" value="Nucleoside Triphosphate Pyrophosphohydrolase"/>
    <property type="match status" value="1"/>
</dbReference>
<evidence type="ECO:0000256" key="5">
    <source>
        <dbReference type="ARBA" id="ARBA00022723"/>
    </source>
</evidence>
<dbReference type="FunFam" id="3.90.79.10:FF:000051">
    <property type="entry name" value="Probable NADH pyrophosphatase"/>
    <property type="match status" value="1"/>
</dbReference>
<dbReference type="InterPro" id="IPR015375">
    <property type="entry name" value="NADH_PPase-like_N"/>
</dbReference>
<dbReference type="eggNOG" id="COG2816">
    <property type="taxonomic scope" value="Bacteria"/>
</dbReference>
<comment type="catalytic activity">
    <reaction evidence="9">
        <text>a 5'-end NAD(+)-phospho-ribonucleoside in mRNA + H2O = a 5'-end phospho-adenosine-phospho-ribonucleoside in mRNA + beta-nicotinamide D-ribonucleotide + 2 H(+)</text>
        <dbReference type="Rhea" id="RHEA:60876"/>
        <dbReference type="Rhea" id="RHEA-COMP:15698"/>
        <dbReference type="Rhea" id="RHEA-COMP:15719"/>
        <dbReference type="ChEBI" id="CHEBI:14649"/>
        <dbReference type="ChEBI" id="CHEBI:15377"/>
        <dbReference type="ChEBI" id="CHEBI:15378"/>
        <dbReference type="ChEBI" id="CHEBI:144029"/>
        <dbReference type="ChEBI" id="CHEBI:144051"/>
    </reaction>
    <physiologicalReaction direction="left-to-right" evidence="9">
        <dbReference type="Rhea" id="RHEA:60877"/>
    </physiologicalReaction>
</comment>
<dbReference type="GO" id="GO:0005829">
    <property type="term" value="C:cytosol"/>
    <property type="evidence" value="ECO:0007669"/>
    <property type="project" value="TreeGrafter"/>
</dbReference>
<dbReference type="GO" id="GO:0035529">
    <property type="term" value="F:NADH pyrophosphatase activity"/>
    <property type="evidence" value="ECO:0007669"/>
    <property type="project" value="TreeGrafter"/>
</dbReference>
<evidence type="ECO:0000259" key="11">
    <source>
        <dbReference type="PROSITE" id="PS51462"/>
    </source>
</evidence>
<evidence type="ECO:0000313" key="13">
    <source>
        <dbReference type="Proteomes" id="UP000004394"/>
    </source>
</evidence>
<dbReference type="Proteomes" id="UP000004394">
    <property type="component" value="Unassembled WGS sequence"/>
</dbReference>
<dbReference type="PANTHER" id="PTHR42904">
    <property type="entry name" value="NUDIX HYDROLASE, NUDC SUBFAMILY"/>
    <property type="match status" value="1"/>
</dbReference>
<evidence type="ECO:0000256" key="1">
    <source>
        <dbReference type="ARBA" id="ARBA00001946"/>
    </source>
</evidence>
<keyword evidence="8" id="KW-0520">NAD</keyword>
<dbReference type="PROSITE" id="PS51462">
    <property type="entry name" value="NUDIX"/>
    <property type="match status" value="1"/>
</dbReference>
<dbReference type="HOGENOM" id="CLU_037162_0_1_10"/>
<protein>
    <recommendedName>
        <fullName evidence="4">NAD(+) diphosphatase</fullName>
        <ecNumber evidence="4">3.6.1.22</ecNumber>
    </recommendedName>
</protein>
<dbReference type="STRING" id="862515.HMPREF0658_0135"/>
<evidence type="ECO:0000256" key="3">
    <source>
        <dbReference type="ARBA" id="ARBA00009595"/>
    </source>
</evidence>
<evidence type="ECO:0000256" key="2">
    <source>
        <dbReference type="ARBA" id="ARBA00001947"/>
    </source>
</evidence>
<keyword evidence="5" id="KW-0479">Metal-binding</keyword>
<evidence type="ECO:0000313" key="12">
    <source>
        <dbReference type="EMBL" id="EFM02993.1"/>
    </source>
</evidence>
<evidence type="ECO:0000256" key="6">
    <source>
        <dbReference type="ARBA" id="ARBA00022801"/>
    </source>
</evidence>
<keyword evidence="6 10" id="KW-0378">Hydrolase</keyword>
<comment type="caution">
    <text evidence="12">The sequence shown here is derived from an EMBL/GenBank/DDBJ whole genome shotgun (WGS) entry which is preliminary data.</text>
</comment>
<comment type="similarity">
    <text evidence="3">Belongs to the Nudix hydrolase family. NudC subfamily.</text>
</comment>
<dbReference type="PROSITE" id="PS00893">
    <property type="entry name" value="NUDIX_BOX"/>
    <property type="match status" value="1"/>
</dbReference>
<keyword evidence="13" id="KW-1185">Reference proteome</keyword>
<dbReference type="PANTHER" id="PTHR42904:SF6">
    <property type="entry name" value="NAD-CAPPED RNA HYDROLASE NUDT12"/>
    <property type="match status" value="1"/>
</dbReference>